<sequence>MDTNLNLWYYYRIKDIIESVDQLALNQRFETQESKNIKFDQTLRITGTIYKIFVRKNGYVEDLRNHRYDINYLKAGLINL</sequence>
<evidence type="ECO:0000313" key="1">
    <source>
        <dbReference type="EMBL" id="GES83811.1"/>
    </source>
</evidence>
<dbReference type="AlphaFoldDB" id="A0A8H3QLH5"/>
<organism evidence="1 2">
    <name type="scientific">Rhizophagus clarus</name>
    <dbReference type="NCBI Taxonomy" id="94130"/>
    <lineage>
        <taxon>Eukaryota</taxon>
        <taxon>Fungi</taxon>
        <taxon>Fungi incertae sedis</taxon>
        <taxon>Mucoromycota</taxon>
        <taxon>Glomeromycotina</taxon>
        <taxon>Glomeromycetes</taxon>
        <taxon>Glomerales</taxon>
        <taxon>Glomeraceae</taxon>
        <taxon>Rhizophagus</taxon>
    </lineage>
</organism>
<proteinExistence type="predicted"/>
<accession>A0A8H3QLH5</accession>
<dbReference type="EMBL" id="BLAL01000074">
    <property type="protein sequence ID" value="GES83811.1"/>
    <property type="molecule type" value="Genomic_DNA"/>
</dbReference>
<dbReference type="Proteomes" id="UP000615446">
    <property type="component" value="Unassembled WGS sequence"/>
</dbReference>
<name>A0A8H3QLH5_9GLOM</name>
<reference evidence="1" key="1">
    <citation type="submission" date="2019-10" db="EMBL/GenBank/DDBJ databases">
        <title>Conservation and host-specific expression of non-tandemly repeated heterogenous ribosome RNA gene in arbuscular mycorrhizal fungi.</title>
        <authorList>
            <person name="Maeda T."/>
            <person name="Kobayashi Y."/>
            <person name="Nakagawa T."/>
            <person name="Ezawa T."/>
            <person name="Yamaguchi K."/>
            <person name="Bino T."/>
            <person name="Nishimoto Y."/>
            <person name="Shigenobu S."/>
            <person name="Kawaguchi M."/>
        </authorList>
    </citation>
    <scope>NUCLEOTIDE SEQUENCE</scope>
    <source>
        <strain evidence="1">HR1</strain>
    </source>
</reference>
<evidence type="ECO:0000313" key="2">
    <source>
        <dbReference type="Proteomes" id="UP000615446"/>
    </source>
</evidence>
<protein>
    <submittedName>
        <fullName evidence="1">Uncharacterized protein</fullName>
    </submittedName>
</protein>
<gene>
    <name evidence="1" type="ORF">RCL2_001096300</name>
</gene>
<comment type="caution">
    <text evidence="1">The sequence shown here is derived from an EMBL/GenBank/DDBJ whole genome shotgun (WGS) entry which is preliminary data.</text>
</comment>